<proteinExistence type="predicted"/>
<protein>
    <submittedName>
        <fullName evidence="1">Uncharacterized protein</fullName>
    </submittedName>
</protein>
<organism evidence="1 2">
    <name type="scientific">Coccidioides immitis RMSCC 3703</name>
    <dbReference type="NCBI Taxonomy" id="454286"/>
    <lineage>
        <taxon>Eukaryota</taxon>
        <taxon>Fungi</taxon>
        <taxon>Dikarya</taxon>
        <taxon>Ascomycota</taxon>
        <taxon>Pezizomycotina</taxon>
        <taxon>Eurotiomycetes</taxon>
        <taxon>Eurotiomycetidae</taxon>
        <taxon>Onygenales</taxon>
        <taxon>Onygenaceae</taxon>
        <taxon>Coccidioides</taxon>
    </lineage>
</organism>
<evidence type="ECO:0000313" key="2">
    <source>
        <dbReference type="Proteomes" id="UP000054559"/>
    </source>
</evidence>
<dbReference type="Proteomes" id="UP000054559">
    <property type="component" value="Unassembled WGS sequence"/>
</dbReference>
<name>A0A0J8R990_COCIT</name>
<accession>A0A0J8R990</accession>
<evidence type="ECO:0000313" key="1">
    <source>
        <dbReference type="EMBL" id="KMU81461.1"/>
    </source>
</evidence>
<gene>
    <name evidence="1" type="ORF">CISG_09032</name>
</gene>
<reference evidence="2" key="1">
    <citation type="journal article" date="2010" name="Genome Res.">
        <title>Population genomic sequencing of Coccidioides fungi reveals recent hybridization and transposon control.</title>
        <authorList>
            <person name="Neafsey D.E."/>
            <person name="Barker B.M."/>
            <person name="Sharpton T.J."/>
            <person name="Stajich J.E."/>
            <person name="Park D.J."/>
            <person name="Whiston E."/>
            <person name="Hung C.-Y."/>
            <person name="McMahan C."/>
            <person name="White J."/>
            <person name="Sykes S."/>
            <person name="Heiman D."/>
            <person name="Young S."/>
            <person name="Zeng Q."/>
            <person name="Abouelleil A."/>
            <person name="Aftuck L."/>
            <person name="Bessette D."/>
            <person name="Brown A."/>
            <person name="FitzGerald M."/>
            <person name="Lui A."/>
            <person name="Macdonald J.P."/>
            <person name="Priest M."/>
            <person name="Orbach M.J."/>
            <person name="Galgiani J.N."/>
            <person name="Kirkland T.N."/>
            <person name="Cole G.T."/>
            <person name="Birren B.W."/>
            <person name="Henn M.R."/>
            <person name="Taylor J.W."/>
            <person name="Rounsley S.D."/>
        </authorList>
    </citation>
    <scope>NUCLEOTIDE SEQUENCE [LARGE SCALE GENOMIC DNA]</scope>
    <source>
        <strain evidence="2">RMSCC 3703</strain>
    </source>
</reference>
<dbReference type="EMBL" id="DS268201">
    <property type="protein sequence ID" value="KMU81461.1"/>
    <property type="molecule type" value="Genomic_DNA"/>
</dbReference>
<dbReference type="AlphaFoldDB" id="A0A0J8R990"/>
<dbReference type="OrthoDB" id="202672at2759"/>
<sequence length="51" mass="5411">MATEVQSLCVSTTSTHVKPQPPAFVDDLFTHYSSMAAAKEPLPPPTPALIS</sequence>